<proteinExistence type="predicted"/>
<comment type="caution">
    <text evidence="1">The sequence shown here is derived from an EMBL/GenBank/DDBJ whole genome shotgun (WGS) entry which is preliminary data.</text>
</comment>
<protein>
    <submittedName>
        <fullName evidence="1">Uncharacterized protein</fullName>
    </submittedName>
</protein>
<dbReference type="Proteomes" id="UP000266841">
    <property type="component" value="Unassembled WGS sequence"/>
</dbReference>
<reference evidence="1 2" key="1">
    <citation type="journal article" date="2012" name="Genome Biol.">
        <title>Genome and low-iron response of an oceanic diatom adapted to chronic iron limitation.</title>
        <authorList>
            <person name="Lommer M."/>
            <person name="Specht M."/>
            <person name="Roy A.S."/>
            <person name="Kraemer L."/>
            <person name="Andreson R."/>
            <person name="Gutowska M.A."/>
            <person name="Wolf J."/>
            <person name="Bergner S.V."/>
            <person name="Schilhabel M.B."/>
            <person name="Klostermeier U.C."/>
            <person name="Beiko R.G."/>
            <person name="Rosenstiel P."/>
            <person name="Hippler M."/>
            <person name="Laroche J."/>
        </authorList>
    </citation>
    <scope>NUCLEOTIDE SEQUENCE [LARGE SCALE GENOMIC DNA]</scope>
    <source>
        <strain evidence="1 2">CCMP1005</strain>
    </source>
</reference>
<dbReference type="EMBL" id="AGNL01020084">
    <property type="protein sequence ID" value="EJK61378.1"/>
    <property type="molecule type" value="Genomic_DNA"/>
</dbReference>
<evidence type="ECO:0000313" key="2">
    <source>
        <dbReference type="Proteomes" id="UP000266841"/>
    </source>
</evidence>
<accession>K0S5J4</accession>
<keyword evidence="2" id="KW-1185">Reference proteome</keyword>
<name>K0S5J4_THAOC</name>
<sequence>MDVRPSTFIYQVDGVQYRWFRARIGDNIRGRRGCPSVPEAVDGEVGKMDRSACRHGGCCVQARLGFDTG</sequence>
<gene>
    <name evidence="1" type="ORF">THAOC_18156</name>
</gene>
<evidence type="ECO:0000313" key="1">
    <source>
        <dbReference type="EMBL" id="EJK61378.1"/>
    </source>
</evidence>
<dbReference type="AlphaFoldDB" id="K0S5J4"/>
<organism evidence="1 2">
    <name type="scientific">Thalassiosira oceanica</name>
    <name type="common">Marine diatom</name>
    <dbReference type="NCBI Taxonomy" id="159749"/>
    <lineage>
        <taxon>Eukaryota</taxon>
        <taxon>Sar</taxon>
        <taxon>Stramenopiles</taxon>
        <taxon>Ochrophyta</taxon>
        <taxon>Bacillariophyta</taxon>
        <taxon>Coscinodiscophyceae</taxon>
        <taxon>Thalassiosirophycidae</taxon>
        <taxon>Thalassiosirales</taxon>
        <taxon>Thalassiosiraceae</taxon>
        <taxon>Thalassiosira</taxon>
    </lineage>
</organism>